<keyword evidence="1" id="KW-0812">Transmembrane</keyword>
<evidence type="ECO:0000313" key="3">
    <source>
        <dbReference type="Proteomes" id="UP000178999"/>
    </source>
</evidence>
<dbReference type="STRING" id="1802538.A2382_00770"/>
<proteinExistence type="predicted"/>
<name>A0A1F8CSH9_9BACT</name>
<feature type="transmembrane region" description="Helical" evidence="1">
    <location>
        <begin position="68"/>
        <end position="87"/>
    </location>
</feature>
<organism evidence="2 3">
    <name type="scientific">Candidatus Woesebacteria bacterium RIFOXYB1_FULL_38_16</name>
    <dbReference type="NCBI Taxonomy" id="1802538"/>
    <lineage>
        <taxon>Bacteria</taxon>
        <taxon>Candidatus Woeseibacteriota</taxon>
    </lineage>
</organism>
<dbReference type="EMBL" id="MGHY01000018">
    <property type="protein sequence ID" value="OGM79303.1"/>
    <property type="molecule type" value="Genomic_DNA"/>
</dbReference>
<evidence type="ECO:0000313" key="2">
    <source>
        <dbReference type="EMBL" id="OGM79303.1"/>
    </source>
</evidence>
<accession>A0A1F8CSH9</accession>
<protein>
    <submittedName>
        <fullName evidence="2">Uncharacterized protein</fullName>
    </submittedName>
</protein>
<feature type="transmembrane region" description="Helical" evidence="1">
    <location>
        <begin position="39"/>
        <end position="61"/>
    </location>
</feature>
<gene>
    <name evidence="2" type="ORF">A2382_00770</name>
</gene>
<keyword evidence="1" id="KW-0472">Membrane</keyword>
<comment type="caution">
    <text evidence="2">The sequence shown here is derived from an EMBL/GenBank/DDBJ whole genome shotgun (WGS) entry which is preliminary data.</text>
</comment>
<feature type="transmembrane region" description="Helical" evidence="1">
    <location>
        <begin position="12"/>
        <end position="33"/>
    </location>
</feature>
<reference evidence="2 3" key="1">
    <citation type="journal article" date="2016" name="Nat. Commun.">
        <title>Thousands of microbial genomes shed light on interconnected biogeochemical processes in an aquifer system.</title>
        <authorList>
            <person name="Anantharaman K."/>
            <person name="Brown C.T."/>
            <person name="Hug L.A."/>
            <person name="Sharon I."/>
            <person name="Castelle C.J."/>
            <person name="Probst A.J."/>
            <person name="Thomas B.C."/>
            <person name="Singh A."/>
            <person name="Wilkins M.J."/>
            <person name="Karaoz U."/>
            <person name="Brodie E.L."/>
            <person name="Williams K.H."/>
            <person name="Hubbard S.S."/>
            <person name="Banfield J.F."/>
        </authorList>
    </citation>
    <scope>NUCLEOTIDE SEQUENCE [LARGE SCALE GENOMIC DNA]</scope>
</reference>
<evidence type="ECO:0000256" key="1">
    <source>
        <dbReference type="SAM" id="Phobius"/>
    </source>
</evidence>
<dbReference type="AlphaFoldDB" id="A0A1F8CSH9"/>
<sequence length="128" mass="15131">MNKKDKERFTTWVKNNYFQLAIFNLFVIILYFLRSAGYFHPYFIISVNVIVVVSLVVSVFLFRLPSEFLFGVAVFFWVFAGLIRLVGSEVIVWAERTGVYAYQALVIALLVFVWEIFVRRQRKNTKEE</sequence>
<dbReference type="Proteomes" id="UP000178999">
    <property type="component" value="Unassembled WGS sequence"/>
</dbReference>
<feature type="transmembrane region" description="Helical" evidence="1">
    <location>
        <begin position="99"/>
        <end position="118"/>
    </location>
</feature>
<keyword evidence="1" id="KW-1133">Transmembrane helix</keyword>